<dbReference type="OrthoDB" id="5203013at2759"/>
<protein>
    <submittedName>
        <fullName evidence="2">Uncharacterized protein</fullName>
    </submittedName>
</protein>
<dbReference type="AlphaFoldDB" id="F9GGM2"/>
<dbReference type="InterPro" id="IPR012337">
    <property type="entry name" value="RNaseH-like_sf"/>
</dbReference>
<reference evidence="2" key="1">
    <citation type="journal article" date="2012" name="Mol. Plant Microbe Interact.">
        <title>A highly conserved effector in Fusarium oxysporum is required for full virulence on Arabidopsis.</title>
        <authorList>
            <person name="Thatcher L.F."/>
            <person name="Gardiner D.M."/>
            <person name="Kazan K."/>
            <person name="Manners J."/>
        </authorList>
    </citation>
    <scope>NUCLEOTIDE SEQUENCE [LARGE SCALE GENOMIC DNA]</scope>
    <source>
        <strain evidence="2">Fo5176</strain>
    </source>
</reference>
<feature type="region of interest" description="Disordered" evidence="1">
    <location>
        <begin position="113"/>
        <end position="163"/>
    </location>
</feature>
<feature type="compositionally biased region" description="Basic and acidic residues" evidence="1">
    <location>
        <begin position="146"/>
        <end position="163"/>
    </location>
</feature>
<evidence type="ECO:0000313" key="2">
    <source>
        <dbReference type="EMBL" id="EGU71686.1"/>
    </source>
</evidence>
<proteinExistence type="predicted"/>
<dbReference type="SUPFAM" id="SSF53098">
    <property type="entry name" value="Ribonuclease H-like"/>
    <property type="match status" value="1"/>
</dbReference>
<evidence type="ECO:0000256" key="1">
    <source>
        <dbReference type="SAM" id="MobiDB-lite"/>
    </source>
</evidence>
<accession>F9GGM2</accession>
<organism evidence="2">
    <name type="scientific">Fusarium oxysporum (strain Fo5176)</name>
    <name type="common">Fusarium vascular wilt</name>
    <dbReference type="NCBI Taxonomy" id="660025"/>
    <lineage>
        <taxon>Eukaryota</taxon>
        <taxon>Fungi</taxon>
        <taxon>Dikarya</taxon>
        <taxon>Ascomycota</taxon>
        <taxon>Pezizomycotina</taxon>
        <taxon>Sordariomycetes</taxon>
        <taxon>Hypocreomycetidae</taxon>
        <taxon>Hypocreales</taxon>
        <taxon>Nectriaceae</taxon>
        <taxon>Fusarium</taxon>
        <taxon>Fusarium oxysporum species complex</taxon>
    </lineage>
</organism>
<sequence>MGRDQLATSFAISKHQPTISTEAPTLAAFPGPVFKTPKPGSGSTTDAGGWTPHFAEDYSMFNSTPGNLRGCQNSFVDPEAAMPSSVFKTTPMWHDHRHTRFFDWNSERLRAHGATENLESPPVPRNERKRSAASVEDELAKRKRGNKDLWAHTRPPKDGEPLRNKHKHGVYYCGQPHCTYGGRPNSNRFRGHLSSKHNIVMKGAPSGAQTIANQATINEIFGGEGERQRERDILQEKALVSAIQLPEFNEACARLIAIRNLPHTLLDWPQFWAGILAVNYMGKDMIRVCRKDVPQLSEGLSPVTRKRSRKSFKVRSRGFISLSICGQPRQKPSTKLSLPLGSMQNQCKQRLLTFPSANLEEITATSSKLSRIFLEVVEDYAIRSDRIGFFILDNAPSNDNMLRFIAEEINEAHPASFLPRIRRVRCNEHVINLAVQAFLFRGKSRAYRADEDEAIKITLQDTQRLTDEENSNKRDQADIADDWRQMGALGKLHNTNVWF</sequence>
<gene>
    <name evidence="2" type="ORF">FOXB_17806</name>
</gene>
<dbReference type="EMBL" id="AFQF01007827">
    <property type="protein sequence ID" value="EGU71686.1"/>
    <property type="molecule type" value="Genomic_DNA"/>
</dbReference>
<comment type="caution">
    <text evidence="2">The sequence shown here is derived from an EMBL/GenBank/DDBJ whole genome shotgun (WGS) entry which is preliminary data.</text>
</comment>
<name>F9GGM2_FUSOF</name>